<evidence type="ECO:0000313" key="9">
    <source>
        <dbReference type="RefSeq" id="XP_026688855.1"/>
    </source>
</evidence>
<sequence>MTDNIKLTNLVDKSNGGARGDVESNDSRMTSPSKQPLDDSTPYDPHKHRVLEHATTNNETLIHLLKGSLGTGILAMPNAFVNSGLVIGTVGTILIGILCTYCLHVLVSIKCG</sequence>
<dbReference type="RefSeq" id="XP_026688855.1">
    <property type="nucleotide sequence ID" value="XM_026833054.1"/>
</dbReference>
<evidence type="ECO:0000256" key="2">
    <source>
        <dbReference type="ARBA" id="ARBA00022692"/>
    </source>
</evidence>
<evidence type="ECO:0000256" key="1">
    <source>
        <dbReference type="ARBA" id="ARBA00004141"/>
    </source>
</evidence>
<proteinExistence type="predicted"/>
<dbReference type="InterPro" id="IPR013057">
    <property type="entry name" value="AA_transpt_TM"/>
</dbReference>
<evidence type="ECO:0000313" key="8">
    <source>
        <dbReference type="Proteomes" id="UP000079169"/>
    </source>
</evidence>
<evidence type="ECO:0000256" key="4">
    <source>
        <dbReference type="ARBA" id="ARBA00023136"/>
    </source>
</evidence>
<dbReference type="GO" id="GO:0005774">
    <property type="term" value="C:vacuolar membrane"/>
    <property type="evidence" value="ECO:0007669"/>
    <property type="project" value="TreeGrafter"/>
</dbReference>
<keyword evidence="3 6" id="KW-1133">Transmembrane helix</keyword>
<reference evidence="9" key="1">
    <citation type="submission" date="2025-08" db="UniProtKB">
        <authorList>
            <consortium name="RefSeq"/>
        </authorList>
    </citation>
    <scope>IDENTIFICATION</scope>
</reference>
<dbReference type="STRING" id="121845.A0A3Q0JPT6"/>
<feature type="transmembrane region" description="Helical" evidence="6">
    <location>
        <begin position="85"/>
        <end position="107"/>
    </location>
</feature>
<comment type="subcellular location">
    <subcellularLocation>
        <location evidence="1">Membrane</location>
        <topology evidence="1">Multi-pass membrane protein</topology>
    </subcellularLocation>
</comment>
<evidence type="ECO:0000256" key="5">
    <source>
        <dbReference type="SAM" id="MobiDB-lite"/>
    </source>
</evidence>
<name>A0A3Q0JPT6_DIACI</name>
<keyword evidence="2 6" id="KW-0812">Transmembrane</keyword>
<organism evidence="8 9">
    <name type="scientific">Diaphorina citri</name>
    <name type="common">Asian citrus psyllid</name>
    <dbReference type="NCBI Taxonomy" id="121845"/>
    <lineage>
        <taxon>Eukaryota</taxon>
        <taxon>Metazoa</taxon>
        <taxon>Ecdysozoa</taxon>
        <taxon>Arthropoda</taxon>
        <taxon>Hexapoda</taxon>
        <taxon>Insecta</taxon>
        <taxon>Pterygota</taxon>
        <taxon>Neoptera</taxon>
        <taxon>Paraneoptera</taxon>
        <taxon>Hemiptera</taxon>
        <taxon>Sternorrhyncha</taxon>
        <taxon>Psylloidea</taxon>
        <taxon>Psyllidae</taxon>
        <taxon>Diaphorininae</taxon>
        <taxon>Diaphorina</taxon>
    </lineage>
</organism>
<feature type="domain" description="Amino acid transporter transmembrane" evidence="7">
    <location>
        <begin position="55"/>
        <end position="109"/>
    </location>
</feature>
<dbReference type="PANTHER" id="PTHR22950">
    <property type="entry name" value="AMINO ACID TRANSPORTER"/>
    <property type="match status" value="1"/>
</dbReference>
<evidence type="ECO:0000259" key="7">
    <source>
        <dbReference type="Pfam" id="PF01490"/>
    </source>
</evidence>
<keyword evidence="4 6" id="KW-0472">Membrane</keyword>
<dbReference type="GO" id="GO:0015179">
    <property type="term" value="F:L-amino acid transmembrane transporter activity"/>
    <property type="evidence" value="ECO:0007669"/>
    <property type="project" value="TreeGrafter"/>
</dbReference>
<protein>
    <submittedName>
        <fullName evidence="9">Proton-coupled amino acid transporter-like protein CG1139</fullName>
    </submittedName>
</protein>
<dbReference type="Proteomes" id="UP000079169">
    <property type="component" value="Unplaced"/>
</dbReference>
<evidence type="ECO:0000256" key="3">
    <source>
        <dbReference type="ARBA" id="ARBA00022989"/>
    </source>
</evidence>
<gene>
    <name evidence="9" type="primary">LOC103523620</name>
</gene>
<dbReference type="PANTHER" id="PTHR22950:SF340">
    <property type="entry name" value="AMINO ACID TRANSPORTER TRANSMEMBRANE DOMAIN-CONTAINING PROTEIN-RELATED"/>
    <property type="match status" value="1"/>
</dbReference>
<dbReference type="PaxDb" id="121845-A0A3Q0JPT6"/>
<evidence type="ECO:0000256" key="6">
    <source>
        <dbReference type="SAM" id="Phobius"/>
    </source>
</evidence>
<dbReference type="Pfam" id="PF01490">
    <property type="entry name" value="Aa_trans"/>
    <property type="match status" value="1"/>
</dbReference>
<dbReference type="KEGG" id="dci:103523620"/>
<accession>A0A3Q0JPT6</accession>
<feature type="region of interest" description="Disordered" evidence="5">
    <location>
        <begin position="1"/>
        <end position="46"/>
    </location>
</feature>
<keyword evidence="8" id="KW-1185">Reference proteome</keyword>
<dbReference type="GeneID" id="103523620"/>
<dbReference type="AlphaFoldDB" id="A0A3Q0JPT6"/>